<sequence length="91" mass="10133">MNTNDDHVFAHLSTPLTSPSDPATLAVAETTFLPFEFALFASLELKLEPHLNYPRSWSPIDTHISCPSFQEPRLQFFFVSSDYEAMAAAGV</sequence>
<dbReference type="AlphaFoldDB" id="A0A9W8K306"/>
<name>A0A9W8K306_9AGAR</name>
<protein>
    <submittedName>
        <fullName evidence="1">Uncharacterized protein</fullName>
    </submittedName>
</protein>
<accession>A0A9W8K306</accession>
<comment type="caution">
    <text evidence="1">The sequence shown here is derived from an EMBL/GenBank/DDBJ whole genome shotgun (WGS) entry which is preliminary data.</text>
</comment>
<dbReference type="Proteomes" id="UP001148786">
    <property type="component" value="Unassembled WGS sequence"/>
</dbReference>
<proteinExistence type="predicted"/>
<evidence type="ECO:0000313" key="1">
    <source>
        <dbReference type="EMBL" id="KAJ3504764.1"/>
    </source>
</evidence>
<dbReference type="EMBL" id="JANKHO010000965">
    <property type="protein sequence ID" value="KAJ3504764.1"/>
    <property type="molecule type" value="Genomic_DNA"/>
</dbReference>
<keyword evidence="2" id="KW-1185">Reference proteome</keyword>
<gene>
    <name evidence="1" type="ORF">NLJ89_g7767</name>
</gene>
<reference evidence="1" key="1">
    <citation type="submission" date="2022-07" db="EMBL/GenBank/DDBJ databases">
        <title>Genome Sequence of Agrocybe chaxingu.</title>
        <authorList>
            <person name="Buettner E."/>
        </authorList>
    </citation>
    <scope>NUCLEOTIDE SEQUENCE</scope>
    <source>
        <strain evidence="1">MP-N11</strain>
    </source>
</reference>
<organism evidence="1 2">
    <name type="scientific">Agrocybe chaxingu</name>
    <dbReference type="NCBI Taxonomy" id="84603"/>
    <lineage>
        <taxon>Eukaryota</taxon>
        <taxon>Fungi</taxon>
        <taxon>Dikarya</taxon>
        <taxon>Basidiomycota</taxon>
        <taxon>Agaricomycotina</taxon>
        <taxon>Agaricomycetes</taxon>
        <taxon>Agaricomycetidae</taxon>
        <taxon>Agaricales</taxon>
        <taxon>Agaricineae</taxon>
        <taxon>Strophariaceae</taxon>
        <taxon>Agrocybe</taxon>
    </lineage>
</organism>
<evidence type="ECO:0000313" key="2">
    <source>
        <dbReference type="Proteomes" id="UP001148786"/>
    </source>
</evidence>